<sequence>MNASSSLRMPARALIACGIAAAASPAHADFIYARLVPGPGLEANGLSRSVDVSAGGRTVVFESNANNWVGDTYNGTRAIAVDLDTGVVEAVSALGGTVFRGASPAVSGDGRYVAFLTLNSAFGPNWQVLRKDRQSGELALASATADGQAPDTGTEDNTVSISADGRYVAFQTVAAMTGAADQPDGASAPAGSSGEIYVKDMVTGQVKMASVTANGSASGGTCSLEPHALSASGRHLSMLCGSAMVAGASSGQAYVRDLQSNTTELISRSTSAANGSSAFVYRPAISPSGRFVSFQTRGYGGLGYADGASETSNSGLYLRDRQAGVTIPIPRPPALPSSSYDSCAVSAVSDIGSVVFHCNYAWVGPGSYPQVFLFVPGAGSPEMISGTTGGQPGNNSAGSSLGVNASGLSMAWESSASNIDPGDHNGVSDIFVLVDESVLTDVIFAYGFEN</sequence>
<evidence type="ECO:0000313" key="2">
    <source>
        <dbReference type="EMBL" id="TCO42799.1"/>
    </source>
</evidence>
<keyword evidence="3" id="KW-1185">Reference proteome</keyword>
<evidence type="ECO:0000313" key="3">
    <source>
        <dbReference type="Proteomes" id="UP000294862"/>
    </source>
</evidence>
<protein>
    <recommendedName>
        <fullName evidence="4">WD40 repeat protein</fullName>
    </recommendedName>
</protein>
<name>A0A4R2IG31_9GAMM</name>
<feature type="signal peptide" evidence="1">
    <location>
        <begin position="1"/>
        <end position="28"/>
    </location>
</feature>
<dbReference type="Proteomes" id="UP000294862">
    <property type="component" value="Unassembled WGS sequence"/>
</dbReference>
<dbReference type="Gene3D" id="2.120.10.30">
    <property type="entry name" value="TolB, C-terminal domain"/>
    <property type="match status" value="1"/>
</dbReference>
<reference evidence="2 3" key="1">
    <citation type="journal article" date="2015" name="Stand. Genomic Sci.">
        <title>Genomic Encyclopedia of Bacterial and Archaeal Type Strains, Phase III: the genomes of soil and plant-associated and newly described type strains.</title>
        <authorList>
            <person name="Whitman W.B."/>
            <person name="Woyke T."/>
            <person name="Klenk H.P."/>
            <person name="Zhou Y."/>
            <person name="Lilburn T.G."/>
            <person name="Beck B.J."/>
            <person name="De Vos P."/>
            <person name="Vandamme P."/>
            <person name="Eisen J.A."/>
            <person name="Garrity G."/>
            <person name="Hugenholtz P."/>
            <person name="Kyrpides N.C."/>
        </authorList>
    </citation>
    <scope>NUCLEOTIDE SEQUENCE [LARGE SCALE GENOMIC DNA]</scope>
    <source>
        <strain evidence="2 3">A3</strain>
    </source>
</reference>
<feature type="chain" id="PRO_5021026077" description="WD40 repeat protein" evidence="1">
    <location>
        <begin position="29"/>
        <end position="450"/>
    </location>
</feature>
<dbReference type="InterPro" id="IPR011042">
    <property type="entry name" value="6-blade_b-propeller_TolB-like"/>
</dbReference>
<gene>
    <name evidence="2" type="ORF">EV148_101205</name>
</gene>
<accession>A0A4R2IG31</accession>
<dbReference type="SUPFAM" id="SSF82171">
    <property type="entry name" value="DPP6 N-terminal domain-like"/>
    <property type="match status" value="1"/>
</dbReference>
<organism evidence="2 3">
    <name type="scientific">Dokdonella fugitiva</name>
    <dbReference type="NCBI Taxonomy" id="328517"/>
    <lineage>
        <taxon>Bacteria</taxon>
        <taxon>Pseudomonadati</taxon>
        <taxon>Pseudomonadota</taxon>
        <taxon>Gammaproteobacteria</taxon>
        <taxon>Lysobacterales</taxon>
        <taxon>Rhodanobacteraceae</taxon>
        <taxon>Dokdonella</taxon>
    </lineage>
</organism>
<comment type="caution">
    <text evidence="2">The sequence shown here is derived from an EMBL/GenBank/DDBJ whole genome shotgun (WGS) entry which is preliminary data.</text>
</comment>
<dbReference type="OrthoDB" id="9815657at2"/>
<dbReference type="RefSeq" id="WP_131992159.1">
    <property type="nucleotide sequence ID" value="NZ_JACGXM010000001.1"/>
</dbReference>
<evidence type="ECO:0008006" key="4">
    <source>
        <dbReference type="Google" id="ProtNLM"/>
    </source>
</evidence>
<dbReference type="EMBL" id="SLWQ01000001">
    <property type="protein sequence ID" value="TCO42799.1"/>
    <property type="molecule type" value="Genomic_DNA"/>
</dbReference>
<evidence type="ECO:0000256" key="1">
    <source>
        <dbReference type="SAM" id="SignalP"/>
    </source>
</evidence>
<keyword evidence="1" id="KW-0732">Signal</keyword>
<dbReference type="AlphaFoldDB" id="A0A4R2IG31"/>
<proteinExistence type="predicted"/>